<feature type="signal peptide" evidence="4">
    <location>
        <begin position="1"/>
        <end position="22"/>
    </location>
</feature>
<evidence type="ECO:0000313" key="6">
    <source>
        <dbReference type="Proteomes" id="UP000474630"/>
    </source>
</evidence>
<dbReference type="Gene3D" id="2.115.10.20">
    <property type="entry name" value="Glycosyl hydrolase domain, family 43"/>
    <property type="match status" value="1"/>
</dbReference>
<proteinExistence type="inferred from homology"/>
<keyword evidence="5" id="KW-0378">Hydrolase</keyword>
<evidence type="ECO:0000256" key="3">
    <source>
        <dbReference type="ARBA" id="ARBA00024356"/>
    </source>
</evidence>
<dbReference type="PANTHER" id="PTHR34106:SF5">
    <property type="entry name" value="GLYCOSIDASE"/>
    <property type="match status" value="1"/>
</dbReference>
<accession>A0A6C0RHN5</accession>
<dbReference type="GO" id="GO:0016798">
    <property type="term" value="F:hydrolase activity, acting on glycosyl bonds"/>
    <property type="evidence" value="ECO:0007669"/>
    <property type="project" value="UniProtKB-KW"/>
</dbReference>
<organism evidence="5 6">
    <name type="scientific">Draconibacterium halophilum</name>
    <dbReference type="NCBI Taxonomy" id="2706887"/>
    <lineage>
        <taxon>Bacteria</taxon>
        <taxon>Pseudomonadati</taxon>
        <taxon>Bacteroidota</taxon>
        <taxon>Bacteroidia</taxon>
        <taxon>Marinilabiliales</taxon>
        <taxon>Prolixibacteraceae</taxon>
        <taxon>Draconibacterium</taxon>
    </lineage>
</organism>
<evidence type="ECO:0000256" key="2">
    <source>
        <dbReference type="ARBA" id="ARBA00022679"/>
    </source>
</evidence>
<dbReference type="RefSeq" id="WP_163348314.1">
    <property type="nucleotide sequence ID" value="NZ_CP048409.1"/>
</dbReference>
<dbReference type="AlphaFoldDB" id="A0A6C0RHN5"/>
<dbReference type="SUPFAM" id="SSF75005">
    <property type="entry name" value="Arabinanase/levansucrase/invertase"/>
    <property type="match status" value="1"/>
</dbReference>
<name>A0A6C0RHN5_9BACT</name>
<keyword evidence="6" id="KW-1185">Reference proteome</keyword>
<evidence type="ECO:0000256" key="4">
    <source>
        <dbReference type="SAM" id="SignalP"/>
    </source>
</evidence>
<dbReference type="InterPro" id="IPR023296">
    <property type="entry name" value="Glyco_hydro_beta-prop_sf"/>
</dbReference>
<feature type="chain" id="PRO_5025416952" evidence="4">
    <location>
        <begin position="23"/>
        <end position="382"/>
    </location>
</feature>
<keyword evidence="4" id="KW-0732">Signal</keyword>
<evidence type="ECO:0000256" key="1">
    <source>
        <dbReference type="ARBA" id="ARBA00022676"/>
    </source>
</evidence>
<dbReference type="Pfam" id="PF04041">
    <property type="entry name" value="Glyco_hydro_130"/>
    <property type="match status" value="1"/>
</dbReference>
<dbReference type="CDD" id="cd18610">
    <property type="entry name" value="GH130_BT3780-like"/>
    <property type="match status" value="1"/>
</dbReference>
<dbReference type="Proteomes" id="UP000474630">
    <property type="component" value="Chromosome"/>
</dbReference>
<dbReference type="GO" id="GO:0016757">
    <property type="term" value="F:glycosyltransferase activity"/>
    <property type="evidence" value="ECO:0007669"/>
    <property type="project" value="UniProtKB-KW"/>
</dbReference>
<evidence type="ECO:0000313" key="5">
    <source>
        <dbReference type="EMBL" id="QIA09342.1"/>
    </source>
</evidence>
<dbReference type="EMBL" id="CP048409">
    <property type="protein sequence ID" value="QIA09342.1"/>
    <property type="molecule type" value="Genomic_DNA"/>
</dbReference>
<protein>
    <submittedName>
        <fullName evidence="5">Glycosidase</fullName>
    </submittedName>
</protein>
<sequence>MLNTLKFLLAPVLILIVFSQCSNEKQKTSQFLIPFTKNAEVNPCLNPGIDRSFICPVRKTEVFWEEKDVFNPASVVKEDTLFLLYRAEDVLGKYNGTSRIALAYSLDGYHFEKYNEPVLYPANDELKKYEWEGGCEDPRVVEDENGIYYMTYTAYDGDKARLFVASSADLRQWNKYGSVFKKAGDKYVDMWSKSGSVLCREENGKMIATKVNGKYWMYWGESNIYMATSDNLIDWYPLLETNPEKMVLDEMRNYTVPFKILFSTRRGKFDSELVEPGPPALLTEHGFLFIYNSKNSPTFGDPNLAQGSYAAGQILTDKNDPTIVLDRLENYFITPNQPYEITGQVNNVCFVEGLARFKNKWFLYYGTADSKIAVAESETILK</sequence>
<keyword evidence="1" id="KW-0328">Glycosyltransferase</keyword>
<reference evidence="5 6" key="1">
    <citation type="submission" date="2020-02" db="EMBL/GenBank/DDBJ databases">
        <title>Genome sequencing for Draconibacterium sp. strain M1.</title>
        <authorList>
            <person name="Park S.-J."/>
        </authorList>
    </citation>
    <scope>NUCLEOTIDE SEQUENCE [LARGE SCALE GENOMIC DNA]</scope>
    <source>
        <strain evidence="5 6">M1</strain>
    </source>
</reference>
<keyword evidence="2" id="KW-0808">Transferase</keyword>
<dbReference type="PANTHER" id="PTHR34106">
    <property type="entry name" value="GLYCOSIDASE"/>
    <property type="match status" value="1"/>
</dbReference>
<dbReference type="PIRSF" id="PIRSF016202">
    <property type="entry name" value="PH1107"/>
    <property type="match status" value="1"/>
</dbReference>
<comment type="similarity">
    <text evidence="3">Belongs to the glycosyl hydrolase 130 family.</text>
</comment>
<keyword evidence="5" id="KW-0326">Glycosidase</keyword>
<gene>
    <name evidence="5" type="ORF">G0Q07_17235</name>
</gene>
<dbReference type="InterPro" id="IPR007184">
    <property type="entry name" value="Mannoside_phosphorylase"/>
</dbReference>
<dbReference type="KEGG" id="drc:G0Q07_17235"/>